<dbReference type="AlphaFoldDB" id="A0A1Y2CVU4"/>
<dbReference type="PROSITE" id="PS50103">
    <property type="entry name" value="ZF_C3H1"/>
    <property type="match status" value="1"/>
</dbReference>
<reference evidence="4 5" key="1">
    <citation type="submission" date="2016-07" db="EMBL/GenBank/DDBJ databases">
        <title>Pervasive Adenine N6-methylation of Active Genes in Fungi.</title>
        <authorList>
            <consortium name="DOE Joint Genome Institute"/>
            <person name="Mondo S.J."/>
            <person name="Dannebaum R.O."/>
            <person name="Kuo R.C."/>
            <person name="Labutti K."/>
            <person name="Haridas S."/>
            <person name="Kuo A."/>
            <person name="Salamov A."/>
            <person name="Ahrendt S.R."/>
            <person name="Lipzen A."/>
            <person name="Sullivan W."/>
            <person name="Andreopoulos W.B."/>
            <person name="Clum A."/>
            <person name="Lindquist E."/>
            <person name="Daum C."/>
            <person name="Ramamoorthy G.K."/>
            <person name="Gryganskyi A."/>
            <person name="Culley D."/>
            <person name="Magnuson J.K."/>
            <person name="James T.Y."/>
            <person name="O'Malley M.A."/>
            <person name="Stajich J.E."/>
            <person name="Spatafora J.W."/>
            <person name="Visel A."/>
            <person name="Grigoriev I.V."/>
        </authorList>
    </citation>
    <scope>NUCLEOTIDE SEQUENCE [LARGE SCALE GENOMIC DNA]</scope>
    <source>
        <strain evidence="4 5">JEL800</strain>
    </source>
</reference>
<feature type="non-terminal residue" evidence="4">
    <location>
        <position position="449"/>
    </location>
</feature>
<feature type="compositionally biased region" description="Low complexity" evidence="2">
    <location>
        <begin position="203"/>
        <end position="214"/>
    </location>
</feature>
<feature type="compositionally biased region" description="Polar residues" evidence="2">
    <location>
        <begin position="60"/>
        <end position="75"/>
    </location>
</feature>
<dbReference type="Proteomes" id="UP000193642">
    <property type="component" value="Unassembled WGS sequence"/>
</dbReference>
<keyword evidence="1" id="KW-0479">Metal-binding</keyword>
<evidence type="ECO:0000256" key="2">
    <source>
        <dbReference type="SAM" id="MobiDB-lite"/>
    </source>
</evidence>
<name>A0A1Y2CVU4_9FUNG</name>
<keyword evidence="5" id="KW-1185">Reference proteome</keyword>
<feature type="compositionally biased region" description="Low complexity" evidence="2">
    <location>
        <begin position="176"/>
        <end position="185"/>
    </location>
</feature>
<feature type="compositionally biased region" description="Basic and acidic residues" evidence="2">
    <location>
        <begin position="145"/>
        <end position="157"/>
    </location>
</feature>
<accession>A0A1Y2CVU4</accession>
<feature type="zinc finger region" description="C3H1-type" evidence="1">
    <location>
        <begin position="273"/>
        <end position="301"/>
    </location>
</feature>
<dbReference type="GO" id="GO:0008270">
    <property type="term" value="F:zinc ion binding"/>
    <property type="evidence" value="ECO:0007669"/>
    <property type="project" value="UniProtKB-KW"/>
</dbReference>
<feature type="region of interest" description="Disordered" evidence="2">
    <location>
        <begin position="249"/>
        <end position="271"/>
    </location>
</feature>
<feature type="region of interest" description="Disordered" evidence="2">
    <location>
        <begin position="60"/>
        <end position="232"/>
    </location>
</feature>
<sequence>MQSVADTSPAMPTALSLESLLISQIYQRMIFLEAKVAAHDMDILSLKAEVGRLSNIAIPSNAQPSKQSEDSTTGNLFLDVPTGDEDTQSESEAQCPSHSEPGHNEIDESSQSATVTSHLEEVAISTQHEVPSTQPLPPSDPPSQFREDSSHHQESHVLHTQSPSESQISQSVNPGSNQETSSIEETNSEELQQTPRFHKRIILSKILSPSPSDSTRATSEPSQSTFISPPISVSNNTFVPSRIFFSPETETGYSRKRDHSPDLEEEPHKRREKQAQKICIQFAMQGTCKHGDRCRNRHECFKCKGNHRVTSCARFTAEDKGFCAHWNCIGSCGSRNCRFIHSCFKCKDTSHGYFECEDEAEIPRSTNTEDPCIHFNLTGHCNCKRNNVCLLCRSADHSLKRCEKYLDNSSLFRGYCVVFNGGKSCKSSCSFTHRCLICSSSGHGCINCD</sequence>
<evidence type="ECO:0000313" key="5">
    <source>
        <dbReference type="Proteomes" id="UP000193642"/>
    </source>
</evidence>
<comment type="caution">
    <text evidence="4">The sequence shown here is derived from an EMBL/GenBank/DDBJ whole genome shotgun (WGS) entry which is preliminary data.</text>
</comment>
<evidence type="ECO:0000256" key="1">
    <source>
        <dbReference type="PROSITE-ProRule" id="PRU00723"/>
    </source>
</evidence>
<dbReference type="InterPro" id="IPR000571">
    <property type="entry name" value="Znf_CCCH"/>
</dbReference>
<protein>
    <recommendedName>
        <fullName evidence="3">C3H1-type domain-containing protein</fullName>
    </recommendedName>
</protein>
<dbReference type="EMBL" id="MCGO01000007">
    <property type="protein sequence ID" value="ORY50455.1"/>
    <property type="molecule type" value="Genomic_DNA"/>
</dbReference>
<feature type="domain" description="C3H1-type" evidence="3">
    <location>
        <begin position="273"/>
        <end position="301"/>
    </location>
</feature>
<proteinExistence type="predicted"/>
<keyword evidence="1" id="KW-0863">Zinc-finger</keyword>
<evidence type="ECO:0000313" key="4">
    <source>
        <dbReference type="EMBL" id="ORY50455.1"/>
    </source>
</evidence>
<gene>
    <name evidence="4" type="ORF">BCR33DRAFT_713253</name>
</gene>
<evidence type="ECO:0000259" key="3">
    <source>
        <dbReference type="PROSITE" id="PS50103"/>
    </source>
</evidence>
<feature type="compositionally biased region" description="Polar residues" evidence="2">
    <location>
        <begin position="215"/>
        <end position="232"/>
    </location>
</feature>
<feature type="compositionally biased region" description="Polar residues" evidence="2">
    <location>
        <begin position="158"/>
        <end position="175"/>
    </location>
</feature>
<keyword evidence="1" id="KW-0862">Zinc</keyword>
<dbReference type="OrthoDB" id="2181985at2759"/>
<organism evidence="4 5">
    <name type="scientific">Rhizoclosmatium globosum</name>
    <dbReference type="NCBI Taxonomy" id="329046"/>
    <lineage>
        <taxon>Eukaryota</taxon>
        <taxon>Fungi</taxon>
        <taxon>Fungi incertae sedis</taxon>
        <taxon>Chytridiomycota</taxon>
        <taxon>Chytridiomycota incertae sedis</taxon>
        <taxon>Chytridiomycetes</taxon>
        <taxon>Chytridiales</taxon>
        <taxon>Chytriomycetaceae</taxon>
        <taxon>Rhizoclosmatium</taxon>
    </lineage>
</organism>
<feature type="compositionally biased region" description="Basic and acidic residues" evidence="2">
    <location>
        <begin position="253"/>
        <end position="271"/>
    </location>
</feature>